<proteinExistence type="predicted"/>
<dbReference type="InterPro" id="IPR025497">
    <property type="entry name" value="PatA-like_N"/>
</dbReference>
<name>A0ABS5U7D9_9BACT</name>
<evidence type="ECO:0000259" key="1">
    <source>
        <dbReference type="Pfam" id="PF14332"/>
    </source>
</evidence>
<feature type="domain" description="PatA-like N-terminal" evidence="1">
    <location>
        <begin position="4"/>
        <end position="170"/>
    </location>
</feature>
<dbReference type="PANTHER" id="PTHR36304">
    <property type="entry name" value="DOMAIN GTPASE-ACTIVATING PROTEIN, PUTATIVE-RELATED-RELATED"/>
    <property type="match status" value="1"/>
</dbReference>
<sequence length="588" mass="65822">MSFSGDLEHLPIVDVIQLLHSTRKTGTLCLKSHKGESQLVFNDGYIVSANHVNNSVRIGRILLDTNAISQADLDLALEQQKSAGSNRKPLIATLIEGGKLNREDAYTGLETLIGMSIVEVLTWTKGTFSLDVHTTVISDEYRYFPETLKEEINMNTQSILMDALRIYDEKMRDGTLESGTFLADSGQTLPEQDDTNQAGRQITVDDLGLDELDHLEKSIPDVFGGLKEYDPSEIHRQKIRETVPGLNQTQHETLLAALMAFSDTSLDGKKKPSAEHSPLAVIVFSRDDFLKHEITTVCKYENMFVFTTDEENSIDLIIDQSFSRGLIPLLIIDSPEAGELQNALRLLHQKQKYLQLLILQLATPDDNEFALQALQAGAHKVICRPADQENKDQFIDESTTFLRTLHETITNPFYTHEQMVMNKFKKSILELETLREVPDIAAIPLKFASTMFERCIMFVVSSTELIAEKSIGVKSNKRAGLSSPLMFKISLTQPSPFQKVIQSGVFHYGQCADSPSTNHLFKEIGLPRESKILLMPIKSFGRVIAIIYGDFGSGTTSPVQTDLLDIMTRFAGLVLDNNLYRKKIEKHA</sequence>
<dbReference type="RefSeq" id="WP_214297430.1">
    <property type="nucleotide sequence ID" value="NZ_JAHDYS010000005.1"/>
</dbReference>
<dbReference type="PANTHER" id="PTHR36304:SF4">
    <property type="entry name" value="DUF4388 DOMAIN-CONTAINING PROTEIN"/>
    <property type="match status" value="1"/>
</dbReference>
<organism evidence="2 3">
    <name type="scientific">Pelotalea chapellei</name>
    <dbReference type="NCBI Taxonomy" id="44671"/>
    <lineage>
        <taxon>Bacteria</taxon>
        <taxon>Pseudomonadati</taxon>
        <taxon>Thermodesulfobacteriota</taxon>
        <taxon>Desulfuromonadia</taxon>
        <taxon>Geobacterales</taxon>
        <taxon>Geobacteraceae</taxon>
        <taxon>Pelotalea</taxon>
    </lineage>
</organism>
<dbReference type="EMBL" id="JAHDYS010000005">
    <property type="protein sequence ID" value="MBT1071569.1"/>
    <property type="molecule type" value="Genomic_DNA"/>
</dbReference>
<dbReference type="Proteomes" id="UP000784128">
    <property type="component" value="Unassembled WGS sequence"/>
</dbReference>
<dbReference type="InterPro" id="IPR037257">
    <property type="entry name" value="T2SS_E_N_sf"/>
</dbReference>
<dbReference type="Pfam" id="PF14332">
    <property type="entry name" value="DUF4388"/>
    <property type="match status" value="1"/>
</dbReference>
<protein>
    <submittedName>
        <fullName evidence="2">DUF4388 domain-containing protein</fullName>
    </submittedName>
</protein>
<keyword evidence="3" id="KW-1185">Reference proteome</keyword>
<evidence type="ECO:0000313" key="3">
    <source>
        <dbReference type="Proteomes" id="UP000784128"/>
    </source>
</evidence>
<reference evidence="2 3" key="1">
    <citation type="submission" date="2021-05" db="EMBL/GenBank/DDBJ databases">
        <title>The draft genome of Geobacter chapellei DSM 13688.</title>
        <authorList>
            <person name="Xu Z."/>
            <person name="Masuda Y."/>
            <person name="Itoh H."/>
            <person name="Senoo K."/>
        </authorList>
    </citation>
    <scope>NUCLEOTIDE SEQUENCE [LARGE SCALE GENOMIC DNA]</scope>
    <source>
        <strain evidence="2 3">DSM 13688</strain>
    </source>
</reference>
<dbReference type="SUPFAM" id="SSF160246">
    <property type="entry name" value="EspE N-terminal domain-like"/>
    <property type="match status" value="1"/>
</dbReference>
<gene>
    <name evidence="2" type="ORF">KJB30_07230</name>
</gene>
<accession>A0ABS5U7D9</accession>
<evidence type="ECO:0000313" key="2">
    <source>
        <dbReference type="EMBL" id="MBT1071569.1"/>
    </source>
</evidence>
<comment type="caution">
    <text evidence="2">The sequence shown here is derived from an EMBL/GenBank/DDBJ whole genome shotgun (WGS) entry which is preliminary data.</text>
</comment>